<dbReference type="InterPro" id="IPR013527">
    <property type="entry name" value="YicC-like_N"/>
</dbReference>
<protein>
    <submittedName>
        <fullName evidence="8">YicC family protein</fullName>
    </submittedName>
</protein>
<dbReference type="InterPro" id="IPR005229">
    <property type="entry name" value="YicC/YloC-like"/>
</dbReference>
<evidence type="ECO:0000256" key="3">
    <source>
        <dbReference type="ARBA" id="ARBA00022759"/>
    </source>
</evidence>
<keyword evidence="4" id="KW-0378">Hydrolase</keyword>
<evidence type="ECO:0000256" key="2">
    <source>
        <dbReference type="ARBA" id="ARBA00022722"/>
    </source>
</evidence>
<dbReference type="InterPro" id="IPR013551">
    <property type="entry name" value="YicC-like_C"/>
</dbReference>
<feature type="domain" description="Endoribonuclease YicC-like C-terminal" evidence="7">
    <location>
        <begin position="175"/>
        <end position="294"/>
    </location>
</feature>
<evidence type="ECO:0000259" key="7">
    <source>
        <dbReference type="Pfam" id="PF08340"/>
    </source>
</evidence>
<dbReference type="NCBIfam" id="TIGR00255">
    <property type="entry name" value="YicC/YloC family endoribonuclease"/>
    <property type="match status" value="1"/>
</dbReference>
<dbReference type="EMBL" id="JAMAST010000002">
    <property type="protein sequence ID" value="MCL1630914.1"/>
    <property type="molecule type" value="Genomic_DNA"/>
</dbReference>
<keyword evidence="2" id="KW-0540">Nuclease</keyword>
<keyword evidence="3" id="KW-0255">Endonuclease</keyword>
<dbReference type="Pfam" id="PF03755">
    <property type="entry name" value="YicC-like_N"/>
    <property type="match status" value="1"/>
</dbReference>
<comment type="cofactor">
    <cofactor evidence="1">
        <name>a divalent metal cation</name>
        <dbReference type="ChEBI" id="CHEBI:60240"/>
    </cofactor>
</comment>
<dbReference type="Proteomes" id="UP001203004">
    <property type="component" value="Unassembled WGS sequence"/>
</dbReference>
<evidence type="ECO:0000313" key="9">
    <source>
        <dbReference type="Proteomes" id="UP001203004"/>
    </source>
</evidence>
<evidence type="ECO:0000256" key="1">
    <source>
        <dbReference type="ARBA" id="ARBA00001968"/>
    </source>
</evidence>
<evidence type="ECO:0000256" key="5">
    <source>
        <dbReference type="ARBA" id="ARBA00035648"/>
    </source>
</evidence>
<gene>
    <name evidence="8" type="ORF">M3N64_03015</name>
</gene>
<comment type="similarity">
    <text evidence="5">Belongs to the YicC/YloC family.</text>
</comment>
<dbReference type="RefSeq" id="WP_249097239.1">
    <property type="nucleotide sequence ID" value="NZ_JAMAST010000002.1"/>
</dbReference>
<keyword evidence="9" id="KW-1185">Reference proteome</keyword>
<comment type="caution">
    <text evidence="8">The sequence shown here is derived from an EMBL/GenBank/DDBJ whole genome shotgun (WGS) entry which is preliminary data.</text>
</comment>
<organism evidence="8 9">
    <name type="scientific">Sporolactobacillus mangiferae</name>
    <dbReference type="NCBI Taxonomy" id="2940498"/>
    <lineage>
        <taxon>Bacteria</taxon>
        <taxon>Bacillati</taxon>
        <taxon>Bacillota</taxon>
        <taxon>Bacilli</taxon>
        <taxon>Bacillales</taxon>
        <taxon>Sporolactobacillaceae</taxon>
        <taxon>Sporolactobacillus</taxon>
    </lineage>
</organism>
<dbReference type="Pfam" id="PF08340">
    <property type="entry name" value="YicC-like_C"/>
    <property type="match status" value="1"/>
</dbReference>
<evidence type="ECO:0000259" key="6">
    <source>
        <dbReference type="Pfam" id="PF03755"/>
    </source>
</evidence>
<accession>A0ABT0M7S3</accession>
<name>A0ABT0M7S3_9BACL</name>
<dbReference type="PANTHER" id="PTHR30636">
    <property type="entry name" value="UPF0701 PROTEIN YICC"/>
    <property type="match status" value="1"/>
</dbReference>
<evidence type="ECO:0000313" key="8">
    <source>
        <dbReference type="EMBL" id="MCL1630914.1"/>
    </source>
</evidence>
<dbReference type="PANTHER" id="PTHR30636:SF3">
    <property type="entry name" value="UPF0701 PROTEIN YICC"/>
    <property type="match status" value="1"/>
</dbReference>
<reference evidence="8 9" key="1">
    <citation type="submission" date="2022-05" db="EMBL/GenBank/DDBJ databases">
        <title>Sporolactobacillus sp nov CPB3-1, isolated from tree bark (Mangifera indica L.).</title>
        <authorList>
            <person name="Phuengjayaem S."/>
            <person name="Tanasupawat S."/>
        </authorList>
    </citation>
    <scope>NUCLEOTIDE SEQUENCE [LARGE SCALE GENOMIC DNA]</scope>
    <source>
        <strain evidence="8 9">CPB3-1</strain>
    </source>
</reference>
<feature type="domain" description="Endoribonuclease YicC-like N-terminal" evidence="6">
    <location>
        <begin position="2"/>
        <end position="155"/>
    </location>
</feature>
<evidence type="ECO:0000256" key="4">
    <source>
        <dbReference type="ARBA" id="ARBA00022801"/>
    </source>
</evidence>
<sequence>MIKSMTGFGMAEQSGEAMIRVELKSVNHRFFDFSFNAPKPFIFLEDKIRKAVHSYMKRGTVTVNLAIDRSSVILPKLETNWAVVDQYVHAAKDIQVRSGLPLPDLNAILQLPGIFSLREADYKAVKQMETSVLRAVHSAAKNLVVMREKEGQTLRTDLLAKIAAIRSEVCRLEAFIPEVRSQYERKLRRSIEEFLKTCQSIDETRLMNEVALFINKTAVDEELTRMKSHLNQCENLLMENGDDPVGRRLDFLIQEMNREVNTIGSKGNHAEISRSVVSLKTEIEKMREQVQNVE</sequence>
<proteinExistence type="inferred from homology"/>